<comment type="caution">
    <text evidence="1">The sequence shown here is derived from an EMBL/GenBank/DDBJ whole genome shotgun (WGS) entry which is preliminary data.</text>
</comment>
<evidence type="ECO:0000313" key="1">
    <source>
        <dbReference type="EMBL" id="KKM79379.1"/>
    </source>
</evidence>
<organism evidence="1">
    <name type="scientific">marine sediment metagenome</name>
    <dbReference type="NCBI Taxonomy" id="412755"/>
    <lineage>
        <taxon>unclassified sequences</taxon>
        <taxon>metagenomes</taxon>
        <taxon>ecological metagenomes</taxon>
    </lineage>
</organism>
<reference evidence="1" key="1">
    <citation type="journal article" date="2015" name="Nature">
        <title>Complex archaea that bridge the gap between prokaryotes and eukaryotes.</title>
        <authorList>
            <person name="Spang A."/>
            <person name="Saw J.H."/>
            <person name="Jorgensen S.L."/>
            <person name="Zaremba-Niedzwiedzka K."/>
            <person name="Martijn J."/>
            <person name="Lind A.E."/>
            <person name="van Eijk R."/>
            <person name="Schleper C."/>
            <person name="Guy L."/>
            <person name="Ettema T.J."/>
        </authorList>
    </citation>
    <scope>NUCLEOTIDE SEQUENCE</scope>
</reference>
<protein>
    <submittedName>
        <fullName evidence="1">Uncharacterized protein</fullName>
    </submittedName>
</protein>
<sequence>MKLFKEVEASERLPDSLKVVTAYYDDNTFVTFVFYNEDEKAWYYAFEPDEEDQASEPDSWLEPFEIDEDKIVDILATYEKEWDNEKGEFLPLDVFQKDKIKAAAIAIKQLLE</sequence>
<dbReference type="AlphaFoldDB" id="A0A0F9KB63"/>
<dbReference type="EMBL" id="LAZR01008344">
    <property type="protein sequence ID" value="KKM79379.1"/>
    <property type="molecule type" value="Genomic_DNA"/>
</dbReference>
<accession>A0A0F9KB63</accession>
<proteinExistence type="predicted"/>
<gene>
    <name evidence="1" type="ORF">LCGC14_1350550</name>
</gene>
<name>A0A0F9KB63_9ZZZZ</name>